<reference evidence="8 9" key="1">
    <citation type="submission" date="2017-03" db="EMBL/GenBank/DDBJ databases">
        <title>Foreign affairs: Plasmid Transfer between Roseobacters and Rhizobia.</title>
        <authorList>
            <person name="Bartling P."/>
            <person name="Bunk B."/>
            <person name="Overmann J."/>
            <person name="Brinkmann H."/>
            <person name="Petersen J."/>
        </authorList>
    </citation>
    <scope>NUCLEOTIDE SEQUENCE [LARGE SCALE GENOMIC DNA]</scope>
    <source>
        <strain evidence="8 9">MACL11</strain>
    </source>
</reference>
<dbReference type="Pfam" id="PF00248">
    <property type="entry name" value="Aldo_ket_red"/>
    <property type="match status" value="1"/>
</dbReference>
<evidence type="ECO:0000256" key="3">
    <source>
        <dbReference type="ARBA" id="ARBA00023002"/>
    </source>
</evidence>
<dbReference type="STRING" id="1122214.Mame_00065"/>
<dbReference type="PRINTS" id="PR00069">
    <property type="entry name" value="ALDKETRDTASE"/>
</dbReference>
<dbReference type="EMBL" id="CP020330">
    <property type="protein sequence ID" value="AQZ49449.1"/>
    <property type="molecule type" value="Genomic_DNA"/>
</dbReference>
<dbReference type="GO" id="GO:1990002">
    <property type="term" value="F:methylglyoxal reductase (NADPH) (acetol producing) activity"/>
    <property type="evidence" value="ECO:0007669"/>
    <property type="project" value="TreeGrafter"/>
</dbReference>
<name>A0A1U9YVJ4_9HYPH</name>
<evidence type="ECO:0000256" key="6">
    <source>
        <dbReference type="PIRSR" id="PIRSR000097-3"/>
    </source>
</evidence>
<evidence type="ECO:0000256" key="1">
    <source>
        <dbReference type="ARBA" id="ARBA00007905"/>
    </source>
</evidence>
<dbReference type="InterPro" id="IPR018170">
    <property type="entry name" value="Aldo/ket_reductase_CS"/>
</dbReference>
<dbReference type="AlphaFoldDB" id="A0A1U9YVJ4"/>
<feature type="binding site" evidence="5">
    <location>
        <position position="92"/>
    </location>
    <ligand>
        <name>substrate</name>
    </ligand>
</feature>
<evidence type="ECO:0000256" key="5">
    <source>
        <dbReference type="PIRSR" id="PIRSR000097-2"/>
    </source>
</evidence>
<dbReference type="EC" id="1.1.1.346" evidence="8"/>
<keyword evidence="2" id="KW-0521">NADP</keyword>
<comment type="similarity">
    <text evidence="1">Belongs to the aldo/keto reductase family.</text>
</comment>
<dbReference type="Proteomes" id="UP000191135">
    <property type="component" value="Chromosome"/>
</dbReference>
<feature type="site" description="Lowers pKa of active site Tyr" evidence="6">
    <location>
        <position position="59"/>
    </location>
</feature>
<protein>
    <submittedName>
        <fullName evidence="8">2,5-diketo-D-gluconic acid reductase B</fullName>
        <ecNumber evidence="8">1.1.1.346</ecNumber>
    </submittedName>
</protein>
<keyword evidence="9" id="KW-1185">Reference proteome</keyword>
<evidence type="ECO:0000256" key="2">
    <source>
        <dbReference type="ARBA" id="ARBA00022857"/>
    </source>
</evidence>
<gene>
    <name evidence="8" type="primary">dkgB_1</name>
    <name evidence="8" type="ORF">Mame_00065</name>
</gene>
<evidence type="ECO:0000256" key="4">
    <source>
        <dbReference type="PIRSR" id="PIRSR000097-1"/>
    </source>
</evidence>
<dbReference type="eggNOG" id="COG0656">
    <property type="taxonomic scope" value="Bacteria"/>
</dbReference>
<dbReference type="InterPro" id="IPR023210">
    <property type="entry name" value="NADP_OxRdtase_dom"/>
</dbReference>
<accession>A0A1U9YVJ4</accession>
<dbReference type="PIRSF" id="PIRSF000097">
    <property type="entry name" value="AKR"/>
    <property type="match status" value="1"/>
</dbReference>
<dbReference type="KEGG" id="mmed:Mame_00065"/>
<dbReference type="InterPro" id="IPR036812">
    <property type="entry name" value="NAD(P)_OxRdtase_dom_sf"/>
</dbReference>
<dbReference type="SUPFAM" id="SSF51430">
    <property type="entry name" value="NAD(P)-linked oxidoreductase"/>
    <property type="match status" value="1"/>
</dbReference>
<evidence type="ECO:0000313" key="8">
    <source>
        <dbReference type="EMBL" id="AQZ49449.1"/>
    </source>
</evidence>
<evidence type="ECO:0000259" key="7">
    <source>
        <dbReference type="Pfam" id="PF00248"/>
    </source>
</evidence>
<proteinExistence type="inferred from homology"/>
<dbReference type="PANTHER" id="PTHR43827:SF3">
    <property type="entry name" value="NADP-DEPENDENT OXIDOREDUCTASE DOMAIN-CONTAINING PROTEIN"/>
    <property type="match status" value="1"/>
</dbReference>
<dbReference type="InterPro" id="IPR020471">
    <property type="entry name" value="AKR"/>
</dbReference>
<evidence type="ECO:0000313" key="9">
    <source>
        <dbReference type="Proteomes" id="UP000191135"/>
    </source>
</evidence>
<dbReference type="PROSITE" id="PS00798">
    <property type="entry name" value="ALDOKETO_REDUCTASE_1"/>
    <property type="match status" value="1"/>
</dbReference>
<keyword evidence="3 8" id="KW-0560">Oxidoreductase</keyword>
<dbReference type="PANTHER" id="PTHR43827">
    <property type="entry name" value="2,5-DIKETO-D-GLUCONIC ACID REDUCTASE"/>
    <property type="match status" value="1"/>
</dbReference>
<sequence length="261" mass="28806">MGFGTWKRKDSEAYDTVIAALEAGYRHIDTAQAYDNETEVGNAISDSGFTPADIFVTTKVWIDNYGPASFRPSVEESLARLRVDKLDLLLLHWPGRPDGPAFEDYIGELAAVYDDGLTRRIGVSNFNTTLLAEAARLLGDRKISTNQVECHVFNQNRVVADYCRQHDIALTAYSPLAQGTVSGNPILKEVAEAHETGEGVIALAFLMAEGHVVIPTSSRPERVKSNLDAASIRLSGEEVMRIRELDAGMRLIDPEWAPEWD</sequence>
<feature type="active site" description="Proton donor" evidence="4">
    <location>
        <position position="34"/>
    </location>
</feature>
<feature type="domain" description="NADP-dependent oxidoreductase" evidence="7">
    <location>
        <begin position="1"/>
        <end position="246"/>
    </location>
</feature>
<dbReference type="GO" id="GO:0051596">
    <property type="term" value="P:methylglyoxal catabolic process"/>
    <property type="evidence" value="ECO:0007669"/>
    <property type="project" value="TreeGrafter"/>
</dbReference>
<organism evidence="8 9">
    <name type="scientific">Martelella mediterranea DSM 17316</name>
    <dbReference type="NCBI Taxonomy" id="1122214"/>
    <lineage>
        <taxon>Bacteria</taxon>
        <taxon>Pseudomonadati</taxon>
        <taxon>Pseudomonadota</taxon>
        <taxon>Alphaproteobacteria</taxon>
        <taxon>Hyphomicrobiales</taxon>
        <taxon>Aurantimonadaceae</taxon>
        <taxon>Martelella</taxon>
    </lineage>
</organism>
<dbReference type="Gene3D" id="3.20.20.100">
    <property type="entry name" value="NADP-dependent oxidoreductase domain"/>
    <property type="match status" value="1"/>
</dbReference>
<dbReference type="PROSITE" id="PS00062">
    <property type="entry name" value="ALDOKETO_REDUCTASE_2"/>
    <property type="match status" value="1"/>
</dbReference>